<dbReference type="RefSeq" id="WP_004255433.1">
    <property type="nucleotide sequence ID" value="NZ_JAFJXY010000077.1"/>
</dbReference>
<organism evidence="2 3">
    <name type="scientific">Providencia huaxiensis</name>
    <dbReference type="NCBI Taxonomy" id="2027290"/>
    <lineage>
        <taxon>Bacteria</taxon>
        <taxon>Pseudomonadati</taxon>
        <taxon>Pseudomonadota</taxon>
        <taxon>Gammaproteobacteria</taxon>
        <taxon>Enterobacterales</taxon>
        <taxon>Morganellaceae</taxon>
        <taxon>Providencia</taxon>
    </lineage>
</organism>
<gene>
    <name evidence="2" type="ORF">J7T18_11710</name>
</gene>
<accession>A0A8I2AMH9</accession>
<evidence type="ECO:0000256" key="1">
    <source>
        <dbReference type="SAM" id="Coils"/>
    </source>
</evidence>
<reference evidence="2" key="1">
    <citation type="submission" date="2021-03" db="EMBL/GenBank/DDBJ databases">
        <authorList>
            <person name="Stanton E."/>
        </authorList>
    </citation>
    <scope>NUCLEOTIDE SEQUENCE</scope>
    <source>
        <strain evidence="2">2020EL-00113</strain>
    </source>
</reference>
<dbReference type="EMBL" id="JAGKLY010000004">
    <property type="protein sequence ID" value="MBQ0268964.1"/>
    <property type="molecule type" value="Genomic_DNA"/>
</dbReference>
<evidence type="ECO:0000313" key="3">
    <source>
        <dbReference type="Proteomes" id="UP000674270"/>
    </source>
</evidence>
<evidence type="ECO:0000313" key="2">
    <source>
        <dbReference type="EMBL" id="MBQ0268964.1"/>
    </source>
</evidence>
<keyword evidence="1" id="KW-0175">Coiled coil</keyword>
<dbReference type="AlphaFoldDB" id="A0A8I2AMH9"/>
<dbReference type="Proteomes" id="UP000674270">
    <property type="component" value="Unassembled WGS sequence"/>
</dbReference>
<protein>
    <submittedName>
        <fullName evidence="2">Uncharacterized protein</fullName>
    </submittedName>
</protein>
<feature type="coiled-coil region" evidence="1">
    <location>
        <begin position="6"/>
        <end position="33"/>
    </location>
</feature>
<name>A0A8I2AMH9_9GAMM</name>
<sequence>MSISRLSDALNKIQRLAEAALSLSNQRDEAELKIQLIEIISKTAEEAVSEGEA</sequence>
<comment type="caution">
    <text evidence="2">The sequence shown here is derived from an EMBL/GenBank/DDBJ whole genome shotgun (WGS) entry which is preliminary data.</text>
</comment>
<proteinExistence type="predicted"/>